<dbReference type="InterPro" id="IPR000210">
    <property type="entry name" value="BTB/POZ_dom"/>
</dbReference>
<dbReference type="SUPFAM" id="SSF54695">
    <property type="entry name" value="POZ domain"/>
    <property type="match status" value="1"/>
</dbReference>
<evidence type="ECO:0000259" key="1">
    <source>
        <dbReference type="PROSITE" id="PS50097"/>
    </source>
</evidence>
<name>A0A914QHI8_9BILA</name>
<feature type="domain" description="BTB" evidence="1">
    <location>
        <begin position="28"/>
        <end position="94"/>
    </location>
</feature>
<accession>A0A914QHI8</accession>
<dbReference type="PROSITE" id="PS50097">
    <property type="entry name" value="BTB"/>
    <property type="match status" value="1"/>
</dbReference>
<dbReference type="Gene3D" id="1.25.40.420">
    <property type="match status" value="1"/>
</dbReference>
<organism evidence="2 3">
    <name type="scientific">Panagrolaimus davidi</name>
    <dbReference type="NCBI Taxonomy" id="227884"/>
    <lineage>
        <taxon>Eukaryota</taxon>
        <taxon>Metazoa</taxon>
        <taxon>Ecdysozoa</taxon>
        <taxon>Nematoda</taxon>
        <taxon>Chromadorea</taxon>
        <taxon>Rhabditida</taxon>
        <taxon>Tylenchina</taxon>
        <taxon>Panagrolaimomorpha</taxon>
        <taxon>Panagrolaimoidea</taxon>
        <taxon>Panagrolaimidae</taxon>
        <taxon>Panagrolaimus</taxon>
    </lineage>
</organism>
<dbReference type="Pfam" id="PF07707">
    <property type="entry name" value="BACK"/>
    <property type="match status" value="1"/>
</dbReference>
<proteinExistence type="predicted"/>
<protein>
    <submittedName>
        <fullName evidence="3">BTB domain-containing protein</fullName>
    </submittedName>
</protein>
<dbReference type="PANTHER" id="PTHR45632">
    <property type="entry name" value="LD33804P"/>
    <property type="match status" value="1"/>
</dbReference>
<dbReference type="Gene3D" id="3.30.710.10">
    <property type="entry name" value="Potassium Channel Kv1.1, Chain A"/>
    <property type="match status" value="1"/>
</dbReference>
<dbReference type="InterPro" id="IPR011333">
    <property type="entry name" value="SKP1/BTB/POZ_sf"/>
</dbReference>
<keyword evidence="2" id="KW-1185">Reference proteome</keyword>
<evidence type="ECO:0000313" key="3">
    <source>
        <dbReference type="WBParaSite" id="PDA_v2.g31378.t1"/>
    </source>
</evidence>
<dbReference type="SMART" id="SM00225">
    <property type="entry name" value="BTB"/>
    <property type="match status" value="1"/>
</dbReference>
<evidence type="ECO:0000313" key="2">
    <source>
        <dbReference type="Proteomes" id="UP000887578"/>
    </source>
</evidence>
<sequence>MGAKEIIYNFQMQRFEVFKTQDVENGKFDVTFQIDGKPLYAHKAILCLISPTFDSMLSDRWRKPDELVKIDEYSYDAFKELLNFIYSGDCELNGATIDDIIDMAEFYRIQALKDVCEEYLSEYLLCSETIHEMVELANKYSLAEFKKTIHQHIKSDFAFFFKSNEFQTLQKSTVKELVETYQESPRQGEIFEAVYKWAETQALEKQKMGIGLDLNEIIKEELTEFLPLIKFEKMNHIFLIKFVVVLIQNSFLAKKSFLFPGDVLSDILFAAERFWVKIVDKNGKTMKGEVQCDEMETVANDIQSVKSMPSKSKLGDGYIYWETFQQFLPSKPSKLIKNDTIQWYLGYDDDGNLAVIYHDEDFGLCGYLLAEMVAEDGFDISGPCKIKFLRSP</sequence>
<reference evidence="3" key="1">
    <citation type="submission" date="2022-11" db="UniProtKB">
        <authorList>
            <consortium name="WormBaseParasite"/>
        </authorList>
    </citation>
    <scope>IDENTIFICATION</scope>
</reference>
<dbReference type="Pfam" id="PF00651">
    <property type="entry name" value="BTB"/>
    <property type="match status" value="1"/>
</dbReference>
<dbReference type="Proteomes" id="UP000887578">
    <property type="component" value="Unplaced"/>
</dbReference>
<dbReference type="CDD" id="cd14733">
    <property type="entry name" value="BACK"/>
    <property type="match status" value="1"/>
</dbReference>
<dbReference type="WBParaSite" id="PDA_v2.g31378.t1">
    <property type="protein sequence ID" value="PDA_v2.g31378.t1"/>
    <property type="gene ID" value="PDA_v2.g31378"/>
</dbReference>
<dbReference type="AlphaFoldDB" id="A0A914QHI8"/>
<dbReference type="InterPro" id="IPR011705">
    <property type="entry name" value="BACK"/>
</dbReference>
<dbReference type="CDD" id="cd18186">
    <property type="entry name" value="BTB_POZ_ZBTB_KLHL-like"/>
    <property type="match status" value="1"/>
</dbReference>